<sequence length="299" mass="34700">MTHPKGVFRLIEKHFANFFWSSSEEHMRYHWSSWNHLALPIDEGGISLRKLEDISNMLAMKRWWRIRSTSSLWARFISNKYCVRSHLVSKQLAPGDSHAWNHVLKIRNIAENYIVWQLFDLLTRLQPVHKSMVVLWKRPDRGWVKINTDGSFLQGEEKTVLGGVIRDDQGDTIMAFSLPYNAENHNIVEAQAAWIGINWCIQNGFTQAILELDSLYIIEILRKGSATNYKISQIISKIREAIITFNFQISHCYRDANQLADSLAKRAVNTQQPAYFYSNQQLPSQAKGPFLLDKDRLLP</sequence>
<dbReference type="Proteomes" id="UP000189701">
    <property type="component" value="Unplaced"/>
</dbReference>
<dbReference type="Gene3D" id="3.30.420.10">
    <property type="entry name" value="Ribonuclease H-like superfamily/Ribonuclease H"/>
    <property type="match status" value="1"/>
</dbReference>
<evidence type="ECO:0000313" key="2">
    <source>
        <dbReference type="Proteomes" id="UP000189701"/>
    </source>
</evidence>
<dbReference type="InterPro" id="IPR044730">
    <property type="entry name" value="RNase_H-like_dom_plant"/>
</dbReference>
<evidence type="ECO:0000313" key="3">
    <source>
        <dbReference type="RefSeq" id="XP_009773024.1"/>
    </source>
</evidence>
<name>A0A1U7WEF2_NICSY</name>
<evidence type="ECO:0000259" key="1">
    <source>
        <dbReference type="Pfam" id="PF13456"/>
    </source>
</evidence>
<dbReference type="InterPro" id="IPR002156">
    <property type="entry name" value="RNaseH_domain"/>
</dbReference>
<proteinExistence type="predicted"/>
<reference evidence="3" key="2">
    <citation type="submission" date="2025-08" db="UniProtKB">
        <authorList>
            <consortium name="RefSeq"/>
        </authorList>
    </citation>
    <scope>IDENTIFICATION</scope>
    <source>
        <tissue evidence="3">Leaf</tissue>
    </source>
</reference>
<dbReference type="GO" id="GO:0004523">
    <property type="term" value="F:RNA-DNA hybrid ribonuclease activity"/>
    <property type="evidence" value="ECO:0007669"/>
    <property type="project" value="InterPro"/>
</dbReference>
<feature type="domain" description="RNase H type-1" evidence="1">
    <location>
        <begin position="147"/>
        <end position="267"/>
    </location>
</feature>
<dbReference type="AlphaFoldDB" id="A0A1U7WEF2"/>
<dbReference type="CDD" id="cd06222">
    <property type="entry name" value="RNase_H_like"/>
    <property type="match status" value="1"/>
</dbReference>
<dbReference type="Pfam" id="PF13456">
    <property type="entry name" value="RVT_3"/>
    <property type="match status" value="1"/>
</dbReference>
<dbReference type="InterPro" id="IPR053151">
    <property type="entry name" value="RNase_H-like"/>
</dbReference>
<dbReference type="OrthoDB" id="1305444at2759"/>
<organism evidence="2 3">
    <name type="scientific">Nicotiana sylvestris</name>
    <name type="common">Wood tobacco</name>
    <name type="synonym">South American tobacco</name>
    <dbReference type="NCBI Taxonomy" id="4096"/>
    <lineage>
        <taxon>Eukaryota</taxon>
        <taxon>Viridiplantae</taxon>
        <taxon>Streptophyta</taxon>
        <taxon>Embryophyta</taxon>
        <taxon>Tracheophyta</taxon>
        <taxon>Spermatophyta</taxon>
        <taxon>Magnoliopsida</taxon>
        <taxon>eudicotyledons</taxon>
        <taxon>Gunneridae</taxon>
        <taxon>Pentapetalae</taxon>
        <taxon>asterids</taxon>
        <taxon>lamiids</taxon>
        <taxon>Solanales</taxon>
        <taxon>Solanaceae</taxon>
        <taxon>Nicotianoideae</taxon>
        <taxon>Nicotianeae</taxon>
        <taxon>Nicotiana</taxon>
    </lineage>
</organism>
<dbReference type="SUPFAM" id="SSF53098">
    <property type="entry name" value="Ribonuclease H-like"/>
    <property type="match status" value="1"/>
</dbReference>
<dbReference type="GO" id="GO:0003676">
    <property type="term" value="F:nucleic acid binding"/>
    <property type="evidence" value="ECO:0007669"/>
    <property type="project" value="InterPro"/>
</dbReference>
<dbReference type="STRING" id="4096.A0A1U7WEF2"/>
<gene>
    <name evidence="3" type="primary">LOC104223309</name>
</gene>
<dbReference type="InterPro" id="IPR012337">
    <property type="entry name" value="RNaseH-like_sf"/>
</dbReference>
<accession>A0A1U7WEF2</accession>
<dbReference type="RefSeq" id="XP_009773024.1">
    <property type="nucleotide sequence ID" value="XM_009774722.1"/>
</dbReference>
<reference evidence="2" key="1">
    <citation type="journal article" date="2013" name="Genome Biol.">
        <title>Reference genomes and transcriptomes of Nicotiana sylvestris and Nicotiana tomentosiformis.</title>
        <authorList>
            <person name="Sierro N."/>
            <person name="Battey J.N."/>
            <person name="Ouadi S."/>
            <person name="Bovet L."/>
            <person name="Goepfert S."/>
            <person name="Bakaher N."/>
            <person name="Peitsch M.C."/>
            <person name="Ivanov N.V."/>
        </authorList>
    </citation>
    <scope>NUCLEOTIDE SEQUENCE [LARGE SCALE GENOMIC DNA]</scope>
</reference>
<dbReference type="eggNOG" id="KOG1075">
    <property type="taxonomic scope" value="Eukaryota"/>
</dbReference>
<dbReference type="PANTHER" id="PTHR47723">
    <property type="entry name" value="OS05G0353850 PROTEIN"/>
    <property type="match status" value="1"/>
</dbReference>
<dbReference type="InterPro" id="IPR036397">
    <property type="entry name" value="RNaseH_sf"/>
</dbReference>
<keyword evidence="2" id="KW-1185">Reference proteome</keyword>
<protein>
    <submittedName>
        <fullName evidence="3">Uncharacterized protein LOC104223309</fullName>
    </submittedName>
</protein>
<dbReference type="PANTHER" id="PTHR47723:SF19">
    <property type="entry name" value="POLYNUCLEOTIDYL TRANSFERASE, RIBONUCLEASE H-LIKE SUPERFAMILY PROTEIN"/>
    <property type="match status" value="1"/>
</dbReference>